<protein>
    <recommendedName>
        <fullName evidence="3">Outer membrane protein beta-barrel domain-containing protein</fullName>
    </recommendedName>
</protein>
<accession>A0A069QKB4</accession>
<dbReference type="InterPro" id="IPR011250">
    <property type="entry name" value="OMP/PagP_B-barrel"/>
</dbReference>
<reference evidence="4 5" key="1">
    <citation type="submission" date="2013-08" db="EMBL/GenBank/DDBJ databases">
        <authorList>
            <person name="Weinstock G."/>
            <person name="Sodergren E."/>
            <person name="Wylie T."/>
            <person name="Fulton L."/>
            <person name="Fulton R."/>
            <person name="Fronick C."/>
            <person name="O'Laughlin M."/>
            <person name="Godfrey J."/>
            <person name="Miner T."/>
            <person name="Herter B."/>
            <person name="Appelbaum E."/>
            <person name="Cordes M."/>
            <person name="Lek S."/>
            <person name="Wollam A."/>
            <person name="Pepin K.H."/>
            <person name="Palsikar V.B."/>
            <person name="Mitreva M."/>
            <person name="Wilson R.K."/>
        </authorList>
    </citation>
    <scope>NUCLEOTIDE SEQUENCE [LARGE SCALE GENOMIC DNA]</scope>
    <source>
        <strain evidence="4 5">ATCC 15930</strain>
    </source>
</reference>
<dbReference type="PATRIC" id="fig|1122985.7.peg.1502"/>
<sequence>MKKMMKIAVLATALTLSVNASAQVKFGLKGGINTSEVFVNDNVWKTDNRLGFFVGPTMKFTLPIVGLGMDISALYEKRESKMKSDDGKHSSVVSREQLAIPVNMRYSFGLGETANIFLFAGPQVAFNLGKKDKQIIPEVADWTLKSSNFSINLGVGCTLASHLQATIGYNIALGKTGEVEVTRKGVDDAVKKYDGRSNAWQLGVAYFF</sequence>
<dbReference type="InterPro" id="IPR027385">
    <property type="entry name" value="Beta-barrel_OMP"/>
</dbReference>
<feature type="chain" id="PRO_5001665426" description="Outer membrane protein beta-barrel domain-containing protein" evidence="2">
    <location>
        <begin position="23"/>
        <end position="208"/>
    </location>
</feature>
<evidence type="ECO:0000256" key="1">
    <source>
        <dbReference type="ARBA" id="ARBA00022729"/>
    </source>
</evidence>
<feature type="signal peptide" evidence="2">
    <location>
        <begin position="1"/>
        <end position="22"/>
    </location>
</feature>
<dbReference type="RefSeq" id="WP_018968181.1">
    <property type="nucleotide sequence ID" value="NZ_KB899222.1"/>
</dbReference>
<dbReference type="Proteomes" id="UP000027442">
    <property type="component" value="Unassembled WGS sequence"/>
</dbReference>
<dbReference type="SUPFAM" id="SSF56925">
    <property type="entry name" value="OMPA-like"/>
    <property type="match status" value="1"/>
</dbReference>
<comment type="caution">
    <text evidence="4">The sequence shown here is derived from an EMBL/GenBank/DDBJ whole genome shotgun (WGS) entry which is preliminary data.</text>
</comment>
<evidence type="ECO:0000313" key="4">
    <source>
        <dbReference type="EMBL" id="KDR52494.1"/>
    </source>
</evidence>
<dbReference type="eggNOG" id="COG3637">
    <property type="taxonomic scope" value="Bacteria"/>
</dbReference>
<proteinExistence type="predicted"/>
<evidence type="ECO:0000256" key="2">
    <source>
        <dbReference type="SAM" id="SignalP"/>
    </source>
</evidence>
<dbReference type="HOGENOM" id="CLU_082049_5_2_10"/>
<name>A0A069QKB4_HOYLO</name>
<dbReference type="AlphaFoldDB" id="A0A069QKB4"/>
<keyword evidence="5" id="KW-1185">Reference proteome</keyword>
<gene>
    <name evidence="4" type="ORF">HMPREF1991_01447</name>
</gene>
<evidence type="ECO:0000259" key="3">
    <source>
        <dbReference type="Pfam" id="PF13505"/>
    </source>
</evidence>
<dbReference type="EMBL" id="JNGW01000062">
    <property type="protein sequence ID" value="KDR52494.1"/>
    <property type="molecule type" value="Genomic_DNA"/>
</dbReference>
<evidence type="ECO:0000313" key="5">
    <source>
        <dbReference type="Proteomes" id="UP000027442"/>
    </source>
</evidence>
<organism evidence="4 5">
    <name type="scientific">Hoylesella loescheii DSM 19665 = JCM 12249 = ATCC 15930</name>
    <dbReference type="NCBI Taxonomy" id="1122985"/>
    <lineage>
        <taxon>Bacteria</taxon>
        <taxon>Pseudomonadati</taxon>
        <taxon>Bacteroidota</taxon>
        <taxon>Bacteroidia</taxon>
        <taxon>Bacteroidales</taxon>
        <taxon>Prevotellaceae</taxon>
        <taxon>Hoylesella</taxon>
    </lineage>
</organism>
<dbReference type="Pfam" id="PF13505">
    <property type="entry name" value="OMP_b-brl"/>
    <property type="match status" value="1"/>
</dbReference>
<keyword evidence="1 2" id="KW-0732">Signal</keyword>
<feature type="domain" description="Outer membrane protein beta-barrel" evidence="3">
    <location>
        <begin position="9"/>
        <end position="208"/>
    </location>
</feature>